<dbReference type="PANTHER" id="PTHR43156:SF2">
    <property type="entry name" value="STAGE II SPORULATION PROTEIN E"/>
    <property type="match status" value="1"/>
</dbReference>
<evidence type="ECO:0000256" key="12">
    <source>
        <dbReference type="ARBA" id="ARBA00047761"/>
    </source>
</evidence>
<dbReference type="Gene3D" id="3.30.450.40">
    <property type="match status" value="2"/>
</dbReference>
<dbReference type="InterPro" id="IPR036457">
    <property type="entry name" value="PPM-type-like_dom_sf"/>
</dbReference>
<proteinExistence type="predicted"/>
<dbReference type="Gene3D" id="3.30.450.20">
    <property type="entry name" value="PAS domain"/>
    <property type="match status" value="1"/>
</dbReference>
<dbReference type="CDD" id="cd00130">
    <property type="entry name" value="PAS"/>
    <property type="match status" value="1"/>
</dbReference>
<keyword evidence="3" id="KW-0808">Transferase</keyword>
<keyword evidence="6" id="KW-0418">Kinase</keyword>
<dbReference type="InterPro" id="IPR052016">
    <property type="entry name" value="Bact_Sigma-Reg"/>
</dbReference>
<evidence type="ECO:0000256" key="13">
    <source>
        <dbReference type="ARBA" id="ARBA00056274"/>
    </source>
</evidence>
<dbReference type="InterPro" id="IPR001932">
    <property type="entry name" value="PPM-type_phosphatase-like_dom"/>
</dbReference>
<feature type="region of interest" description="Disordered" evidence="16">
    <location>
        <begin position="274"/>
        <end position="304"/>
    </location>
</feature>
<dbReference type="SMART" id="SM00091">
    <property type="entry name" value="PAS"/>
    <property type="match status" value="1"/>
</dbReference>
<dbReference type="SMART" id="SM00331">
    <property type="entry name" value="PP2C_SIG"/>
    <property type="match status" value="1"/>
</dbReference>
<dbReference type="SUPFAM" id="SSF55785">
    <property type="entry name" value="PYP-like sensor domain (PAS domain)"/>
    <property type="match status" value="1"/>
</dbReference>
<dbReference type="PROSITE" id="PS50112">
    <property type="entry name" value="PAS"/>
    <property type="match status" value="1"/>
</dbReference>
<reference evidence="18 19" key="1">
    <citation type="submission" date="2012-11" db="EMBL/GenBank/DDBJ databases">
        <authorList>
            <person name="Huguet-Tapia J.C."/>
            <person name="Durkin A.S."/>
            <person name="Pettis G.S."/>
            <person name="Badger J.H."/>
        </authorList>
    </citation>
    <scope>NUCLEOTIDE SEQUENCE [LARGE SCALE GENOMIC DNA]</scope>
    <source>
        <strain evidence="18 19">91-03</strain>
    </source>
</reference>
<dbReference type="SUPFAM" id="SSF55781">
    <property type="entry name" value="GAF domain-like"/>
    <property type="match status" value="2"/>
</dbReference>
<keyword evidence="2" id="KW-0597">Phosphoprotein</keyword>
<keyword evidence="9" id="KW-0460">Magnesium</keyword>
<dbReference type="GO" id="GO:0005524">
    <property type="term" value="F:ATP binding"/>
    <property type="evidence" value="ECO:0007669"/>
    <property type="project" value="UniProtKB-KW"/>
</dbReference>
<feature type="domain" description="PAS" evidence="17">
    <location>
        <begin position="177"/>
        <end position="221"/>
    </location>
</feature>
<protein>
    <recommendedName>
        <fullName evidence="1">protein-serine/threonine phosphatase</fullName>
        <ecNumber evidence="1">3.1.3.16</ecNumber>
    </recommendedName>
    <alternativeName>
        <fullName evidence="15">Protein-serine/threonine phosphatase</fullName>
    </alternativeName>
    <alternativeName>
        <fullName evidence="14">Serine/threonine-protein kinase</fullName>
    </alternativeName>
</protein>
<dbReference type="InterPro" id="IPR029016">
    <property type="entry name" value="GAF-like_dom_sf"/>
</dbReference>
<keyword evidence="19" id="KW-1185">Reference proteome</keyword>
<evidence type="ECO:0000259" key="17">
    <source>
        <dbReference type="PROSITE" id="PS50112"/>
    </source>
</evidence>
<dbReference type="GO" id="GO:0046872">
    <property type="term" value="F:metal ion binding"/>
    <property type="evidence" value="ECO:0007669"/>
    <property type="project" value="UniProtKB-KW"/>
</dbReference>
<keyword evidence="5" id="KW-0547">Nucleotide-binding</keyword>
<dbReference type="Pfam" id="PF07228">
    <property type="entry name" value="SpoIIE"/>
    <property type="match status" value="1"/>
</dbReference>
<keyword evidence="4" id="KW-0479">Metal-binding</keyword>
<evidence type="ECO:0000256" key="1">
    <source>
        <dbReference type="ARBA" id="ARBA00013081"/>
    </source>
</evidence>
<keyword evidence="10" id="KW-0904">Protein phosphatase</keyword>
<dbReference type="InterPro" id="IPR000014">
    <property type="entry name" value="PAS"/>
</dbReference>
<dbReference type="InterPro" id="IPR003018">
    <property type="entry name" value="GAF"/>
</dbReference>
<dbReference type="GO" id="GO:0004722">
    <property type="term" value="F:protein serine/threonine phosphatase activity"/>
    <property type="evidence" value="ECO:0007669"/>
    <property type="project" value="UniProtKB-EC"/>
</dbReference>
<dbReference type="Pfam" id="PF13185">
    <property type="entry name" value="GAF_2"/>
    <property type="match status" value="1"/>
</dbReference>
<evidence type="ECO:0000256" key="11">
    <source>
        <dbReference type="ARBA" id="ARBA00023211"/>
    </source>
</evidence>
<sequence length="709" mass="75059">MARSGAVAEAMDAALLEVVGDCGASRGLLYTLPPASDALWLVAMTGAPREMAVPWTRVGLSESVPVADAVRDGELVWIGDMEEMARRYPRTSLVLPYAFALAAAPLTAEGSAVGGLVLLWPSAHPPRLGGHERDAVDAGCRRLGRLLHHAAERGGLHPPDEPRILPHPSRARVVPAEADELAAFIDRLPGGACALDIAGRFTFVTPEAARLLGVDPGELMGALPWEALPWMDVPEIEDRYRAALLSEQSTTFRAVRPPDTPLVFGLYPDPSGISVRITEGEPQDERPAAPARSSVASTGAPETSAAGPGRAGLLYHLIHLAATLTEAVGVQDVVDQAADQLMPALGAKAMALMAPRDGRVKILGYRGYNADLMAHFDDLPLTEDTPAVRVMDTGTPHFFKSFDELQRSYPGAVHVDDKVSWAFLPLIASGHAIGSLVLAYDHPQHFPPTERAALIALAGLVGQALERGRLYDTQYTVAHQLQAALLPRHLPSPAGLRVAARYRPAGHGVEVGGDFYDLIRLDDTTAAAAIGDVQGHDIDAAALMGQVRTAVHGHATAGASPGDVLRTTNRLLVDLDSERFASCLYAHLDLAGHSARLASAGHPPAVLRHADGRTEVLRVPPGLLLGIQDQADYPAAEFPLTPGCVLVLYTDGLVERPDLDPDDATAALVDLVARADPTDLGTMADHLIGRTTEPDDDIALLLIGVGPQS</sequence>
<dbReference type="FunFam" id="3.60.40.10:FF:000005">
    <property type="entry name" value="Serine/threonine protein phosphatase"/>
    <property type="match status" value="1"/>
</dbReference>
<dbReference type="Proteomes" id="UP000010411">
    <property type="component" value="Unassembled WGS sequence"/>
</dbReference>
<keyword evidence="8" id="KW-0067">ATP-binding</keyword>
<dbReference type="InterPro" id="IPR035965">
    <property type="entry name" value="PAS-like_dom_sf"/>
</dbReference>
<evidence type="ECO:0000256" key="14">
    <source>
        <dbReference type="ARBA" id="ARBA00075117"/>
    </source>
</evidence>
<gene>
    <name evidence="18" type="ORF">STRIP9103_00440</name>
</gene>
<name>L1L3J6_9ACTN</name>
<dbReference type="EC" id="3.1.3.16" evidence="1"/>
<evidence type="ECO:0000256" key="4">
    <source>
        <dbReference type="ARBA" id="ARBA00022723"/>
    </source>
</evidence>
<dbReference type="PANTHER" id="PTHR43156">
    <property type="entry name" value="STAGE II SPORULATION PROTEIN E-RELATED"/>
    <property type="match status" value="1"/>
</dbReference>
<comment type="caution">
    <text evidence="18">The sequence shown here is derived from an EMBL/GenBank/DDBJ whole genome shotgun (WGS) entry which is preliminary data.</text>
</comment>
<organism evidence="18 19">
    <name type="scientific">Streptomyces ipomoeae 91-03</name>
    <dbReference type="NCBI Taxonomy" id="698759"/>
    <lineage>
        <taxon>Bacteria</taxon>
        <taxon>Bacillati</taxon>
        <taxon>Actinomycetota</taxon>
        <taxon>Actinomycetes</taxon>
        <taxon>Kitasatosporales</taxon>
        <taxon>Streptomycetaceae</taxon>
        <taxon>Streptomyces</taxon>
    </lineage>
</organism>
<keyword evidence="11" id="KW-0464">Manganese</keyword>
<evidence type="ECO:0000256" key="3">
    <source>
        <dbReference type="ARBA" id="ARBA00022679"/>
    </source>
</evidence>
<dbReference type="Gene3D" id="3.60.40.10">
    <property type="entry name" value="PPM-type phosphatase domain"/>
    <property type="match status" value="1"/>
</dbReference>
<evidence type="ECO:0000256" key="6">
    <source>
        <dbReference type="ARBA" id="ARBA00022777"/>
    </source>
</evidence>
<dbReference type="GO" id="GO:0016301">
    <property type="term" value="F:kinase activity"/>
    <property type="evidence" value="ECO:0007669"/>
    <property type="project" value="UniProtKB-KW"/>
</dbReference>
<dbReference type="InterPro" id="IPR013656">
    <property type="entry name" value="PAS_4"/>
</dbReference>
<comment type="catalytic activity">
    <reaction evidence="12">
        <text>O-phospho-L-seryl-[protein] + H2O = L-seryl-[protein] + phosphate</text>
        <dbReference type="Rhea" id="RHEA:20629"/>
        <dbReference type="Rhea" id="RHEA-COMP:9863"/>
        <dbReference type="Rhea" id="RHEA-COMP:11604"/>
        <dbReference type="ChEBI" id="CHEBI:15377"/>
        <dbReference type="ChEBI" id="CHEBI:29999"/>
        <dbReference type="ChEBI" id="CHEBI:43474"/>
        <dbReference type="ChEBI" id="CHEBI:83421"/>
        <dbReference type="EC" id="3.1.3.16"/>
    </reaction>
</comment>
<evidence type="ECO:0000256" key="5">
    <source>
        <dbReference type="ARBA" id="ARBA00022741"/>
    </source>
</evidence>
<dbReference type="SUPFAM" id="SSF81606">
    <property type="entry name" value="PP2C-like"/>
    <property type="match status" value="1"/>
</dbReference>
<keyword evidence="7" id="KW-0378">Hydrolase</keyword>
<evidence type="ECO:0000256" key="15">
    <source>
        <dbReference type="ARBA" id="ARBA00081350"/>
    </source>
</evidence>
<evidence type="ECO:0000256" key="9">
    <source>
        <dbReference type="ARBA" id="ARBA00022842"/>
    </source>
</evidence>
<comment type="function">
    <text evidence="13">Primarily acts as an independent SigF regulator that is sensitive to the osmosensory signal, mediating the cross talk of PknD with the SigF regulon. Possesses both phosphatase and kinase activities. The kinase domain functions as a classic anti-sigma factor-like kinase to phosphorylate the anti-anti-sigma factor domain at the canonical regulatory site, and the phosphatase domain antagonizes this activity.</text>
</comment>
<evidence type="ECO:0000313" key="19">
    <source>
        <dbReference type="Proteomes" id="UP000010411"/>
    </source>
</evidence>
<evidence type="ECO:0000256" key="10">
    <source>
        <dbReference type="ARBA" id="ARBA00022912"/>
    </source>
</evidence>
<evidence type="ECO:0000256" key="8">
    <source>
        <dbReference type="ARBA" id="ARBA00022840"/>
    </source>
</evidence>
<dbReference type="Pfam" id="PF08448">
    <property type="entry name" value="PAS_4"/>
    <property type="match status" value="1"/>
</dbReference>
<evidence type="ECO:0000256" key="16">
    <source>
        <dbReference type="SAM" id="MobiDB-lite"/>
    </source>
</evidence>
<dbReference type="EMBL" id="AEJC01000150">
    <property type="protein sequence ID" value="EKX67487.1"/>
    <property type="molecule type" value="Genomic_DNA"/>
</dbReference>
<dbReference type="AlphaFoldDB" id="L1L3J6"/>
<feature type="compositionally biased region" description="Low complexity" evidence="16">
    <location>
        <begin position="288"/>
        <end position="297"/>
    </location>
</feature>
<evidence type="ECO:0000256" key="7">
    <source>
        <dbReference type="ARBA" id="ARBA00022801"/>
    </source>
</evidence>
<evidence type="ECO:0000256" key="2">
    <source>
        <dbReference type="ARBA" id="ARBA00022553"/>
    </source>
</evidence>
<evidence type="ECO:0000313" key="18">
    <source>
        <dbReference type="EMBL" id="EKX67487.1"/>
    </source>
</evidence>
<accession>L1L3J6</accession>
<dbReference type="PATRIC" id="fig|698759.3.peg.1960"/>